<dbReference type="RefSeq" id="WP_119764004.1">
    <property type="nucleotide sequence ID" value="NZ_QYUJ01000014.1"/>
</dbReference>
<feature type="signal peptide" evidence="1">
    <location>
        <begin position="1"/>
        <end position="22"/>
    </location>
</feature>
<evidence type="ECO:0000259" key="2">
    <source>
        <dbReference type="PROSITE" id="PS50106"/>
    </source>
</evidence>
<dbReference type="Pfam" id="PF17820">
    <property type="entry name" value="PDZ_6"/>
    <property type="match status" value="1"/>
</dbReference>
<reference evidence="3 4" key="1">
    <citation type="submission" date="2018-09" db="EMBL/GenBank/DDBJ databases">
        <authorList>
            <person name="Zhu H."/>
        </authorList>
    </citation>
    <scope>NUCLEOTIDE SEQUENCE [LARGE SCALE GENOMIC DNA]</scope>
    <source>
        <strain evidence="3 4">K2S05-167</strain>
    </source>
</reference>
<name>A0A418V7T4_9DEIO</name>
<dbReference type="InterPro" id="IPR001478">
    <property type="entry name" value="PDZ"/>
</dbReference>
<gene>
    <name evidence="3" type="ORF">D3875_11930</name>
</gene>
<comment type="caution">
    <text evidence="3">The sequence shown here is derived from an EMBL/GenBank/DDBJ whole genome shotgun (WGS) entry which is preliminary data.</text>
</comment>
<dbReference type="Proteomes" id="UP000286287">
    <property type="component" value="Unassembled WGS sequence"/>
</dbReference>
<dbReference type="GO" id="GO:0004175">
    <property type="term" value="F:endopeptidase activity"/>
    <property type="evidence" value="ECO:0007669"/>
    <property type="project" value="TreeGrafter"/>
</dbReference>
<dbReference type="PANTHER" id="PTHR32060">
    <property type="entry name" value="TAIL-SPECIFIC PROTEASE"/>
    <property type="match status" value="1"/>
</dbReference>
<dbReference type="GO" id="GO:0030288">
    <property type="term" value="C:outer membrane-bounded periplasmic space"/>
    <property type="evidence" value="ECO:0007669"/>
    <property type="project" value="TreeGrafter"/>
</dbReference>
<dbReference type="EMBL" id="QYUJ01000014">
    <property type="protein sequence ID" value="RJF72154.1"/>
    <property type="molecule type" value="Genomic_DNA"/>
</dbReference>
<dbReference type="SMART" id="SM00228">
    <property type="entry name" value="PDZ"/>
    <property type="match status" value="1"/>
</dbReference>
<sequence>MKQNWTSIPVPVALLISTLSQAAPITTIGGPVRDWTSGETGEVQLYVGNLAPNNLDYSKSLGAAKVDAKGQFTLTLPDAAAVTPALLPAASEFKLNVPCEGSLKVEPAAALNFFDLSGFDSLGLRITTLRLGNTRLEWLKPGDMLNLLVYAARATKLTGNTLCQENATGKRATDAPRWNWDAALQPGWNVLNVKIGDRKEGSLTAVVNTGDLPATSGWFQFIGRGGLTMSVENTEDGQVRVVGMAADGAAARAGLQNGDIVLEIDGVSMKGLTSTQVAERVRGEPDTTITLKVLRDGKELTLTGTREFRRTN</sequence>
<organism evidence="3 4">
    <name type="scientific">Deinococcus cavernae</name>
    <dbReference type="NCBI Taxonomy" id="2320857"/>
    <lineage>
        <taxon>Bacteria</taxon>
        <taxon>Thermotogati</taxon>
        <taxon>Deinococcota</taxon>
        <taxon>Deinococci</taxon>
        <taxon>Deinococcales</taxon>
        <taxon>Deinococcaceae</taxon>
        <taxon>Deinococcus</taxon>
    </lineage>
</organism>
<dbReference type="Gene3D" id="2.30.42.10">
    <property type="match status" value="1"/>
</dbReference>
<dbReference type="GO" id="GO:0007165">
    <property type="term" value="P:signal transduction"/>
    <property type="evidence" value="ECO:0007669"/>
    <property type="project" value="TreeGrafter"/>
</dbReference>
<keyword evidence="1" id="KW-0732">Signal</keyword>
<evidence type="ECO:0000256" key="1">
    <source>
        <dbReference type="SAM" id="SignalP"/>
    </source>
</evidence>
<dbReference type="PROSITE" id="PS50106">
    <property type="entry name" value="PDZ"/>
    <property type="match status" value="1"/>
</dbReference>
<accession>A0A418V7T4</accession>
<dbReference type="OrthoDB" id="9812068at2"/>
<evidence type="ECO:0000313" key="3">
    <source>
        <dbReference type="EMBL" id="RJF72154.1"/>
    </source>
</evidence>
<protein>
    <submittedName>
        <fullName evidence="3">PDZ domain-containing protein</fullName>
    </submittedName>
</protein>
<dbReference type="InterPro" id="IPR036034">
    <property type="entry name" value="PDZ_sf"/>
</dbReference>
<feature type="chain" id="PRO_5019319200" evidence="1">
    <location>
        <begin position="23"/>
        <end position="312"/>
    </location>
</feature>
<evidence type="ECO:0000313" key="4">
    <source>
        <dbReference type="Proteomes" id="UP000286287"/>
    </source>
</evidence>
<dbReference type="PANTHER" id="PTHR32060:SF30">
    <property type="entry name" value="CARBOXY-TERMINAL PROCESSING PROTEASE CTPA"/>
    <property type="match status" value="1"/>
</dbReference>
<keyword evidence="4" id="KW-1185">Reference proteome</keyword>
<feature type="domain" description="PDZ" evidence="2">
    <location>
        <begin position="226"/>
        <end position="282"/>
    </location>
</feature>
<dbReference type="SUPFAM" id="SSF50156">
    <property type="entry name" value="PDZ domain-like"/>
    <property type="match status" value="1"/>
</dbReference>
<dbReference type="AlphaFoldDB" id="A0A418V7T4"/>
<dbReference type="InterPro" id="IPR041489">
    <property type="entry name" value="PDZ_6"/>
</dbReference>
<proteinExistence type="predicted"/>